<dbReference type="EMBL" id="OBEG01000003">
    <property type="protein sequence ID" value="SNY81713.1"/>
    <property type="molecule type" value="Genomic_DNA"/>
</dbReference>
<proteinExistence type="predicted"/>
<dbReference type="RefSeq" id="WP_097245643.1">
    <property type="nucleotide sequence ID" value="NZ_JAMTCV010000008.1"/>
</dbReference>
<reference evidence="1 2" key="1">
    <citation type="submission" date="2017-09" db="EMBL/GenBank/DDBJ databases">
        <authorList>
            <person name="Ehlers B."/>
            <person name="Leendertz F.H."/>
        </authorList>
    </citation>
    <scope>NUCLEOTIDE SEQUENCE [LARGE SCALE GENOMIC DNA]</scope>
    <source>
        <strain evidence="1 2">DSM 45537</strain>
    </source>
</reference>
<evidence type="ECO:0000313" key="1">
    <source>
        <dbReference type="EMBL" id="SNY81713.1"/>
    </source>
</evidence>
<keyword evidence="2" id="KW-1185">Reference proteome</keyword>
<protein>
    <submittedName>
        <fullName evidence="1">Uncharacterized protein</fullName>
    </submittedName>
</protein>
<name>A0A285LB68_9NOCA</name>
<accession>A0A285LB68</accession>
<evidence type="ECO:0000313" key="2">
    <source>
        <dbReference type="Proteomes" id="UP000219565"/>
    </source>
</evidence>
<dbReference type="Proteomes" id="UP000219565">
    <property type="component" value="Unassembled WGS sequence"/>
</dbReference>
<sequence>MGYDTSFHALDMRLVEERILPYLAGLGGDADLDDLIAFAVEQARVRFRAKAWALGALKVADDEFDSALYVWGRPYLITAETPEEVAEVTVRYRDCTVGTVDELARAQLELFDPALAARTEPDMSGTLPGADDLAVDIAWKIRLLRQAALALRSGQPTVDDPHSPETHDAADLLRNNLQFCLVEFAARLLPGWMDRGVVWPTALAEEAGTGWPAGFGGNGPLLGDLPSQFPEIAWRTEDTITANYAVGGFVGAGDATASRAWVAEHADALSGGDDRTRLSLRKCGEALALAELIGGGFAEATEIYSGMEGRIN</sequence>
<dbReference type="OrthoDB" id="4164574at2"/>
<gene>
    <name evidence="1" type="ORF">SAMN04244553_3319</name>
</gene>
<organism evidence="1 2">
    <name type="scientific">Nocardia amikacinitolerans</name>
    <dbReference type="NCBI Taxonomy" id="756689"/>
    <lineage>
        <taxon>Bacteria</taxon>
        <taxon>Bacillati</taxon>
        <taxon>Actinomycetota</taxon>
        <taxon>Actinomycetes</taxon>
        <taxon>Mycobacteriales</taxon>
        <taxon>Nocardiaceae</taxon>
        <taxon>Nocardia</taxon>
    </lineage>
</organism>
<dbReference type="AlphaFoldDB" id="A0A285LB68"/>